<dbReference type="OrthoDB" id="8957634at2"/>
<organism evidence="2 3">
    <name type="scientific">Actinoplanes teichomyceticus</name>
    <dbReference type="NCBI Taxonomy" id="1867"/>
    <lineage>
        <taxon>Bacteria</taxon>
        <taxon>Bacillati</taxon>
        <taxon>Actinomycetota</taxon>
        <taxon>Actinomycetes</taxon>
        <taxon>Micromonosporales</taxon>
        <taxon>Micromonosporaceae</taxon>
        <taxon>Actinoplanes</taxon>
    </lineage>
</organism>
<dbReference type="Proteomes" id="UP000320239">
    <property type="component" value="Unassembled WGS sequence"/>
</dbReference>
<evidence type="ECO:0000313" key="2">
    <source>
        <dbReference type="EMBL" id="TWG12341.1"/>
    </source>
</evidence>
<evidence type="ECO:0000313" key="3">
    <source>
        <dbReference type="Proteomes" id="UP000320239"/>
    </source>
</evidence>
<dbReference type="SUPFAM" id="SSF53474">
    <property type="entry name" value="alpha/beta-Hydrolases"/>
    <property type="match status" value="1"/>
</dbReference>
<proteinExistence type="predicted"/>
<dbReference type="EMBL" id="VIWY01000005">
    <property type="protein sequence ID" value="TWG12341.1"/>
    <property type="molecule type" value="Genomic_DNA"/>
</dbReference>
<dbReference type="PANTHER" id="PTHR43433:SF5">
    <property type="entry name" value="AB HYDROLASE-1 DOMAIN-CONTAINING PROTEIN"/>
    <property type="match status" value="1"/>
</dbReference>
<comment type="caution">
    <text evidence="2">The sequence shown here is derived from an EMBL/GenBank/DDBJ whole genome shotgun (WGS) entry which is preliminary data.</text>
</comment>
<name>A0A561VL58_ACTTI</name>
<dbReference type="InterPro" id="IPR000073">
    <property type="entry name" value="AB_hydrolase_1"/>
</dbReference>
<sequence length="255" mass="27337">MTDDGFRLAVQASGRADGPVLLLLPGQANSHTWWTGLRERFEDRFHVVTFDYRGTGDSRGPVADWTTAGFAADAAAVLTAVGGGPAAVYGTSMGGRVAQFLAARHPGLVGRLVLACTSPGGRHARERGSEVRRGLADPDGAARLRTLRALFYTDAWTGHSHLFGDPGMTAEESRAHLRASNRHDAWAELPLIQAPTLVLHGADDRMVPAANAPLLAERIPGARLYLHEGGRHGFFDEFADEIVPVIDEFLGGEEP</sequence>
<reference evidence="2 3" key="1">
    <citation type="submission" date="2019-06" db="EMBL/GenBank/DDBJ databases">
        <title>Sequencing the genomes of 1000 actinobacteria strains.</title>
        <authorList>
            <person name="Klenk H.-P."/>
        </authorList>
    </citation>
    <scope>NUCLEOTIDE SEQUENCE [LARGE SCALE GENOMIC DNA]</scope>
    <source>
        <strain evidence="2 3">DSM 43866</strain>
    </source>
</reference>
<accession>A0A561VL58</accession>
<evidence type="ECO:0000259" key="1">
    <source>
        <dbReference type="Pfam" id="PF00561"/>
    </source>
</evidence>
<dbReference type="AlphaFoldDB" id="A0A561VL58"/>
<protein>
    <submittedName>
        <fullName evidence="2">Pimeloyl-ACP methyl ester carboxylesterase</fullName>
    </submittedName>
</protein>
<dbReference type="Pfam" id="PF00561">
    <property type="entry name" value="Abhydrolase_1"/>
    <property type="match status" value="1"/>
</dbReference>
<keyword evidence="3" id="KW-1185">Reference proteome</keyword>
<gene>
    <name evidence="2" type="ORF">FHX34_105208</name>
</gene>
<dbReference type="InterPro" id="IPR029058">
    <property type="entry name" value="AB_hydrolase_fold"/>
</dbReference>
<dbReference type="Gene3D" id="3.40.50.1820">
    <property type="entry name" value="alpha/beta hydrolase"/>
    <property type="match status" value="1"/>
</dbReference>
<dbReference type="PRINTS" id="PR00111">
    <property type="entry name" value="ABHYDROLASE"/>
</dbReference>
<dbReference type="GO" id="GO:0003824">
    <property type="term" value="F:catalytic activity"/>
    <property type="evidence" value="ECO:0007669"/>
    <property type="project" value="UniProtKB-ARBA"/>
</dbReference>
<dbReference type="PANTHER" id="PTHR43433">
    <property type="entry name" value="HYDROLASE, ALPHA/BETA FOLD FAMILY PROTEIN"/>
    <property type="match status" value="1"/>
</dbReference>
<dbReference type="InterPro" id="IPR050471">
    <property type="entry name" value="AB_hydrolase"/>
</dbReference>
<feature type="domain" description="AB hydrolase-1" evidence="1">
    <location>
        <begin position="19"/>
        <end position="237"/>
    </location>
</feature>